<dbReference type="SUPFAM" id="SSF57959">
    <property type="entry name" value="Leucine zipper domain"/>
    <property type="match status" value="1"/>
</dbReference>
<keyword evidence="6" id="KW-0804">Transcription</keyword>
<evidence type="ECO:0000256" key="1">
    <source>
        <dbReference type="ARBA" id="ARBA00004049"/>
    </source>
</evidence>
<comment type="subcellular location">
    <subcellularLocation>
        <location evidence="2">Nucleus</location>
    </subcellularLocation>
</comment>
<evidence type="ECO:0000256" key="4">
    <source>
        <dbReference type="ARBA" id="ARBA00023015"/>
    </source>
</evidence>
<feature type="compositionally biased region" description="Low complexity" evidence="9">
    <location>
        <begin position="278"/>
        <end position="288"/>
    </location>
</feature>
<feature type="compositionally biased region" description="Basic and acidic residues" evidence="9">
    <location>
        <begin position="292"/>
        <end position="306"/>
    </location>
</feature>
<feature type="region of interest" description="Disordered" evidence="9">
    <location>
        <begin position="1"/>
        <end position="55"/>
    </location>
</feature>
<dbReference type="PANTHER" id="PTHR40621">
    <property type="entry name" value="TRANSCRIPTION FACTOR KAPC-RELATED"/>
    <property type="match status" value="1"/>
</dbReference>
<comment type="similarity">
    <text evidence="3">Belongs to the bZIP family.</text>
</comment>
<keyword evidence="5" id="KW-0238">DNA-binding</keyword>
<dbReference type="Pfam" id="PF00170">
    <property type="entry name" value="bZIP_1"/>
    <property type="match status" value="1"/>
</dbReference>
<evidence type="ECO:0000259" key="10">
    <source>
        <dbReference type="PROSITE" id="PS00036"/>
    </source>
</evidence>
<reference evidence="11 12" key="1">
    <citation type="submission" date="2019-07" db="EMBL/GenBank/DDBJ databases">
        <authorList>
            <person name="Friedrich A."/>
            <person name="Schacherer J."/>
        </authorList>
    </citation>
    <scope>NUCLEOTIDE SEQUENCE [LARGE SCALE GENOMIC DNA]</scope>
</reference>
<dbReference type="AlphaFoldDB" id="A0A7D9GZK6"/>
<accession>A0A7D9GZK6</accession>
<dbReference type="Proteomes" id="UP000478008">
    <property type="component" value="Unassembled WGS sequence"/>
</dbReference>
<gene>
    <name evidence="11" type="ORF">DEBR0S1_21528G</name>
</gene>
<evidence type="ECO:0000256" key="3">
    <source>
        <dbReference type="ARBA" id="ARBA00007163"/>
    </source>
</evidence>
<comment type="function">
    <text evidence="1">Putative transcription factor.</text>
</comment>
<evidence type="ECO:0000256" key="9">
    <source>
        <dbReference type="SAM" id="MobiDB-lite"/>
    </source>
</evidence>
<keyword evidence="12" id="KW-1185">Reference proteome</keyword>
<evidence type="ECO:0000256" key="7">
    <source>
        <dbReference type="ARBA" id="ARBA00023242"/>
    </source>
</evidence>
<dbReference type="InterPro" id="IPR050936">
    <property type="entry name" value="AP-1-like"/>
</dbReference>
<evidence type="ECO:0000256" key="6">
    <source>
        <dbReference type="ARBA" id="ARBA00023163"/>
    </source>
</evidence>
<organism evidence="11 12">
    <name type="scientific">Dekkera bruxellensis</name>
    <name type="common">Brettanomyces custersii</name>
    <dbReference type="NCBI Taxonomy" id="5007"/>
    <lineage>
        <taxon>Eukaryota</taxon>
        <taxon>Fungi</taxon>
        <taxon>Dikarya</taxon>
        <taxon>Ascomycota</taxon>
        <taxon>Saccharomycotina</taxon>
        <taxon>Pichiomycetes</taxon>
        <taxon>Pichiales</taxon>
        <taxon>Pichiaceae</taxon>
        <taxon>Brettanomyces</taxon>
    </lineage>
</organism>
<dbReference type="CDD" id="cd14688">
    <property type="entry name" value="bZIP_YAP"/>
    <property type="match status" value="1"/>
</dbReference>
<keyword evidence="7" id="KW-0539">Nucleus</keyword>
<feature type="compositionally biased region" description="Basic and acidic residues" evidence="9">
    <location>
        <begin position="34"/>
        <end position="45"/>
    </location>
</feature>
<feature type="compositionally biased region" description="Basic residues" evidence="9">
    <location>
        <begin position="24"/>
        <end position="33"/>
    </location>
</feature>
<evidence type="ECO:0000313" key="11">
    <source>
        <dbReference type="EMBL" id="VUG16627.1"/>
    </source>
</evidence>
<keyword evidence="4" id="KW-0805">Transcription regulation</keyword>
<protein>
    <recommendedName>
        <fullName evidence="8">Putative transcription factor kapC</fullName>
    </recommendedName>
</protein>
<dbReference type="InterPro" id="IPR046347">
    <property type="entry name" value="bZIP_sf"/>
</dbReference>
<dbReference type="PROSITE" id="PS00036">
    <property type="entry name" value="BZIP_BASIC"/>
    <property type="match status" value="1"/>
</dbReference>
<feature type="compositionally biased region" description="Basic and acidic residues" evidence="9">
    <location>
        <begin position="75"/>
        <end position="88"/>
    </location>
</feature>
<dbReference type="PANTHER" id="PTHR40621:SF11">
    <property type="entry name" value="TRANSCRIPTION FACTOR KAPC-RELATED"/>
    <property type="match status" value="1"/>
</dbReference>
<evidence type="ECO:0000313" key="12">
    <source>
        <dbReference type="Proteomes" id="UP000478008"/>
    </source>
</evidence>
<dbReference type="GO" id="GO:0090575">
    <property type="term" value="C:RNA polymerase II transcription regulator complex"/>
    <property type="evidence" value="ECO:0007669"/>
    <property type="project" value="TreeGrafter"/>
</dbReference>
<dbReference type="EMBL" id="CABFWN010000001">
    <property type="protein sequence ID" value="VUG16627.1"/>
    <property type="molecule type" value="Genomic_DNA"/>
</dbReference>
<proteinExistence type="inferred from homology"/>
<sequence>MLNSAIDPSFQTEDESTKNTRAKEKQHKSKQKVQKTDEEPEKTANEESQNLRNVGLDPEVTVAAIAAAAAANAHMNEKLEAKGEKSNSKNELSSGLPMDAQDRRSNGKAEDQYNDKFEVGANTTDLAMASRISPLLLSKNEFDKDRSGTLSQKTSDNKAGFINNGEFGSFSTNSGKMTANQALLRAEGRKPTMYNKPLKNSKRAAQNRTAQKAFRERRKRKMKDLEIIASQHEKCENTIEKLKQENCHLKEYVQVLESKLADIRVATLPNLDVISSKPVGKVVSPSSGAHTVKQDNREKNMKQKSR</sequence>
<dbReference type="GO" id="GO:0001228">
    <property type="term" value="F:DNA-binding transcription activator activity, RNA polymerase II-specific"/>
    <property type="evidence" value="ECO:0007669"/>
    <property type="project" value="TreeGrafter"/>
</dbReference>
<name>A0A7D9GZK6_DEKBR</name>
<feature type="region of interest" description="Disordered" evidence="9">
    <location>
        <begin position="72"/>
        <end position="120"/>
    </location>
</feature>
<dbReference type="InterPro" id="IPR004827">
    <property type="entry name" value="bZIP"/>
</dbReference>
<evidence type="ECO:0000256" key="5">
    <source>
        <dbReference type="ARBA" id="ARBA00023125"/>
    </source>
</evidence>
<evidence type="ECO:0000256" key="2">
    <source>
        <dbReference type="ARBA" id="ARBA00004123"/>
    </source>
</evidence>
<evidence type="ECO:0000256" key="8">
    <source>
        <dbReference type="ARBA" id="ARBA00044067"/>
    </source>
</evidence>
<feature type="domain" description="BZIP" evidence="10">
    <location>
        <begin position="202"/>
        <end position="217"/>
    </location>
</feature>
<feature type="compositionally biased region" description="Basic and acidic residues" evidence="9">
    <location>
        <begin position="100"/>
        <end position="118"/>
    </location>
</feature>
<dbReference type="Gene3D" id="1.20.5.170">
    <property type="match status" value="1"/>
</dbReference>
<feature type="region of interest" description="Disordered" evidence="9">
    <location>
        <begin position="278"/>
        <end position="306"/>
    </location>
</feature>
<dbReference type="GO" id="GO:0000976">
    <property type="term" value="F:transcription cis-regulatory region binding"/>
    <property type="evidence" value="ECO:0007669"/>
    <property type="project" value="InterPro"/>
</dbReference>